<keyword evidence="3" id="KW-1185">Reference proteome</keyword>
<dbReference type="AlphaFoldDB" id="W0E4Z6"/>
<dbReference type="HOGENOM" id="CLU_018091_0_0_9"/>
<dbReference type="GO" id="GO:0006302">
    <property type="term" value="P:double-strand break repair"/>
    <property type="evidence" value="ECO:0007669"/>
    <property type="project" value="TreeGrafter"/>
</dbReference>
<dbReference type="Proteomes" id="UP000010847">
    <property type="component" value="Chromosome"/>
</dbReference>
<feature type="domain" description="RecF/RecN/SMC N-terminal" evidence="1">
    <location>
        <begin position="338"/>
        <end position="785"/>
    </location>
</feature>
<protein>
    <submittedName>
        <fullName evidence="2">Chromosome segregation protein SMC</fullName>
    </submittedName>
</protein>
<dbReference type="Gene3D" id="3.20.20.140">
    <property type="entry name" value="Metal-dependent hydrolases"/>
    <property type="match status" value="1"/>
</dbReference>
<dbReference type="SUPFAM" id="SSF89550">
    <property type="entry name" value="PHP domain-like"/>
    <property type="match status" value="1"/>
</dbReference>
<dbReference type="PANTHER" id="PTHR32182:SF22">
    <property type="entry name" value="ATP-DEPENDENT ENDONUCLEASE, OLD FAMILY-RELATED"/>
    <property type="match status" value="1"/>
</dbReference>
<dbReference type="InterPro" id="IPR054798">
    <property type="entry name" value="Spaf_1101-like"/>
</dbReference>
<dbReference type="Pfam" id="PF02463">
    <property type="entry name" value="SMC_N"/>
    <property type="match status" value="1"/>
</dbReference>
<accession>W0E4Z6</accession>
<dbReference type="InterPro" id="IPR016195">
    <property type="entry name" value="Pol/histidinol_Pase-like"/>
</dbReference>
<dbReference type="eggNOG" id="COG1196">
    <property type="taxonomic scope" value="Bacteria"/>
</dbReference>
<dbReference type="InterPro" id="IPR027417">
    <property type="entry name" value="P-loop_NTPase"/>
</dbReference>
<name>W0E4Z6_9FIRM</name>
<evidence type="ECO:0000313" key="3">
    <source>
        <dbReference type="Proteomes" id="UP000010847"/>
    </source>
</evidence>
<organism evidence="2 3">
    <name type="scientific">Desulfitobacterium metallireducens DSM 15288</name>
    <dbReference type="NCBI Taxonomy" id="871968"/>
    <lineage>
        <taxon>Bacteria</taxon>
        <taxon>Bacillati</taxon>
        <taxon>Bacillota</taxon>
        <taxon>Clostridia</taxon>
        <taxon>Eubacteriales</taxon>
        <taxon>Desulfitobacteriaceae</taxon>
        <taxon>Desulfitobacterium</taxon>
    </lineage>
</organism>
<reference evidence="2 3" key="1">
    <citation type="submission" date="2013-12" db="EMBL/GenBank/DDBJ databases">
        <authorList>
            <consortium name="DOE Joint Genome Institute"/>
            <person name="Smidt H."/>
            <person name="Huntemann M."/>
            <person name="Han J."/>
            <person name="Chen A."/>
            <person name="Kyrpides N."/>
            <person name="Mavromatis K."/>
            <person name="Markowitz V."/>
            <person name="Palaniappan K."/>
            <person name="Ivanova N."/>
            <person name="Schaumberg A."/>
            <person name="Pati A."/>
            <person name="Liolios K."/>
            <person name="Nordberg H.P."/>
            <person name="Cantor M.N."/>
            <person name="Hua S.X."/>
            <person name="Woyke T."/>
        </authorList>
    </citation>
    <scope>NUCLEOTIDE SEQUENCE [LARGE SCALE GENOMIC DNA]</scope>
    <source>
        <strain evidence="3">DSM 15288</strain>
    </source>
</reference>
<dbReference type="eggNOG" id="COG0613">
    <property type="taxonomic scope" value="Bacteria"/>
</dbReference>
<dbReference type="InterPro" id="IPR003395">
    <property type="entry name" value="RecF/RecN/SMC_N"/>
</dbReference>
<dbReference type="PANTHER" id="PTHR32182">
    <property type="entry name" value="DNA REPLICATION AND REPAIR PROTEIN RECF"/>
    <property type="match status" value="1"/>
</dbReference>
<evidence type="ECO:0000259" key="1">
    <source>
        <dbReference type="Pfam" id="PF02463"/>
    </source>
</evidence>
<evidence type="ECO:0000313" key="2">
    <source>
        <dbReference type="EMBL" id="AHF05822.1"/>
    </source>
</evidence>
<dbReference type="GO" id="GO:0000731">
    <property type="term" value="P:DNA synthesis involved in DNA repair"/>
    <property type="evidence" value="ECO:0007669"/>
    <property type="project" value="TreeGrafter"/>
</dbReference>
<dbReference type="NCBIfam" id="NF045781">
    <property type="entry name" value="Spaf1101_AAA_ATP"/>
    <property type="match status" value="1"/>
</dbReference>
<dbReference type="RefSeq" id="WP_006716251.1">
    <property type="nucleotide sequence ID" value="NZ_CP007032.1"/>
</dbReference>
<gene>
    <name evidence="2" type="ORF">DESME_01015</name>
</gene>
<proteinExistence type="predicted"/>
<dbReference type="OrthoDB" id="9791620at2"/>
<dbReference type="EMBL" id="CP007032">
    <property type="protein sequence ID" value="AHF05822.1"/>
    <property type="molecule type" value="Genomic_DNA"/>
</dbReference>
<sequence length="840" mass="97770">MKKPMRDEDAAYDAIEQRKEKFGTFYKTCFHLHTPESYDYKLMISWDQSRYNISSDQEVFEICLERNVFPYVLKIEDFEPTGPFDKYNSRKEVLSFLLLAEELIAKDIEIVVVSDHHTIKGVPKLEIAIKYLCQMRKRNIYPEVILGIEISCADKNHVVGIFENTNKNRQVINEWLEDNLLNLEEGSYETSREVLQFFSSAGGIGYIAHIDTSDIFKEKYLSGAYKQKLFSDEALHFIGLSDYDNLSYIKSKLMKYRSTEIKFLIDNDAHDLESIDKKCFWIKGSKRKYSMIKEALNDYDISISFTEERQNKQFIKGIYIENCIDGFLSGTNGKGNFCLNFSNALNCLIGGRGTGKSSVLEILEYVLSQRCESERLLDFICAHGNTWVLYDYQGDEFLIEMRMPYKTNKDENILRYFGQNLKDQYYFNYRFSKEDVEDFAFRQYIKISKVIYRDGDLWLETVLNKKEMLKKFFDTRYSVNELVNTASGEQINKFLYEVLFENKTLAKPADVIRVRSKSGLKKMLLNVKGALQQRQEAVNTIIDPFNADQQGILRIVYSQKKIPNGPDIGRWIFGMDYNEESSFHNYNITQENVIGYLLSLYDKLGIFEFLDMVTYGKIDEAKRLVNLLDFRTDMNQDLIDKGINELNSAKTSSFIKTIFSELITDSNINIIINYLRQYVEDIEEFSLEFNLNNREGNNEMSPLYKDVRTLSLGQKVVAMLSFILGYSEYSKDYRPLIIDQPEDNLDNQYIYKNLVKQLRGVKEKRQVIIATHNATIVTNAKADQVCIMVSDNNHGWVATTGYPGENRIKEHIINYLEGGKDSFLHKLSVYEEALGIQVRK</sequence>
<dbReference type="STRING" id="871968.DESME_01015"/>
<dbReference type="Gene3D" id="3.40.50.300">
    <property type="entry name" value="P-loop containing nucleotide triphosphate hydrolases"/>
    <property type="match status" value="2"/>
</dbReference>
<dbReference type="SUPFAM" id="SSF52540">
    <property type="entry name" value="P-loop containing nucleoside triphosphate hydrolases"/>
    <property type="match status" value="1"/>
</dbReference>
<dbReference type="KEGG" id="dmt:DESME_01015"/>